<keyword evidence="3" id="KW-0378">Hydrolase</keyword>
<dbReference type="Gene3D" id="1.10.8.10">
    <property type="entry name" value="DNA helicase RuvA subunit, C-terminal domain"/>
    <property type="match status" value="1"/>
</dbReference>
<dbReference type="GO" id="GO:0016787">
    <property type="term" value="F:hydrolase activity"/>
    <property type="evidence" value="ECO:0007669"/>
    <property type="project" value="UniProtKB-KW"/>
</dbReference>
<evidence type="ECO:0000313" key="4">
    <source>
        <dbReference type="Proteomes" id="UP001054945"/>
    </source>
</evidence>
<dbReference type="SMART" id="SM00165">
    <property type="entry name" value="UBA"/>
    <property type="match status" value="1"/>
</dbReference>
<dbReference type="SUPFAM" id="SSF46934">
    <property type="entry name" value="UBA-like"/>
    <property type="match status" value="1"/>
</dbReference>
<comment type="caution">
    <text evidence="3">The sequence shown here is derived from an EMBL/GenBank/DDBJ whole genome shotgun (WGS) entry which is preliminary data.</text>
</comment>
<evidence type="ECO:0000259" key="2">
    <source>
        <dbReference type="PROSITE" id="PS50030"/>
    </source>
</evidence>
<proteinExistence type="predicted"/>
<dbReference type="InterPro" id="IPR015940">
    <property type="entry name" value="UBA"/>
</dbReference>
<sequence>MDHEENIATLLSMGFENIDDIKKALRLGKNDINDAVSILTNEHAEFHLGTDENIQDMSSSHVISVAPPPYEPLGSSQ</sequence>
<keyword evidence="4" id="KW-1185">Reference proteome</keyword>
<evidence type="ECO:0000313" key="3">
    <source>
        <dbReference type="EMBL" id="GIY28827.1"/>
    </source>
</evidence>
<dbReference type="AlphaFoldDB" id="A0AAV4S8V3"/>
<feature type="region of interest" description="Disordered" evidence="1">
    <location>
        <begin position="58"/>
        <end position="77"/>
    </location>
</feature>
<feature type="non-terminal residue" evidence="3">
    <location>
        <position position="77"/>
    </location>
</feature>
<evidence type="ECO:0000256" key="1">
    <source>
        <dbReference type="SAM" id="MobiDB-lite"/>
    </source>
</evidence>
<name>A0AAV4S8V3_CAEEX</name>
<organism evidence="3 4">
    <name type="scientific">Caerostris extrusa</name>
    <name type="common">Bark spider</name>
    <name type="synonym">Caerostris bankana</name>
    <dbReference type="NCBI Taxonomy" id="172846"/>
    <lineage>
        <taxon>Eukaryota</taxon>
        <taxon>Metazoa</taxon>
        <taxon>Ecdysozoa</taxon>
        <taxon>Arthropoda</taxon>
        <taxon>Chelicerata</taxon>
        <taxon>Arachnida</taxon>
        <taxon>Araneae</taxon>
        <taxon>Araneomorphae</taxon>
        <taxon>Entelegynae</taxon>
        <taxon>Araneoidea</taxon>
        <taxon>Araneidae</taxon>
        <taxon>Caerostris</taxon>
    </lineage>
</organism>
<dbReference type="Pfam" id="PF00627">
    <property type="entry name" value="UBA"/>
    <property type="match status" value="1"/>
</dbReference>
<dbReference type="InterPro" id="IPR009060">
    <property type="entry name" value="UBA-like_sf"/>
</dbReference>
<dbReference type="PROSITE" id="PS50030">
    <property type="entry name" value="UBA"/>
    <property type="match status" value="1"/>
</dbReference>
<dbReference type="EMBL" id="BPLR01008990">
    <property type="protein sequence ID" value="GIY28827.1"/>
    <property type="molecule type" value="Genomic_DNA"/>
</dbReference>
<dbReference type="Proteomes" id="UP001054945">
    <property type="component" value="Unassembled WGS sequence"/>
</dbReference>
<feature type="domain" description="UBA" evidence="2">
    <location>
        <begin position="1"/>
        <end position="42"/>
    </location>
</feature>
<protein>
    <submittedName>
        <fullName evidence="3">Ubiquitinyl hydrolase 1</fullName>
    </submittedName>
</protein>
<gene>
    <name evidence="3" type="primary">USP24_1</name>
    <name evidence="3" type="ORF">CEXT_291161</name>
</gene>
<accession>A0AAV4S8V3</accession>
<reference evidence="3 4" key="1">
    <citation type="submission" date="2021-06" db="EMBL/GenBank/DDBJ databases">
        <title>Caerostris extrusa draft genome.</title>
        <authorList>
            <person name="Kono N."/>
            <person name="Arakawa K."/>
        </authorList>
    </citation>
    <scope>NUCLEOTIDE SEQUENCE [LARGE SCALE GENOMIC DNA]</scope>
</reference>